<dbReference type="Gene3D" id="3.10.50.40">
    <property type="match status" value="1"/>
</dbReference>
<dbReference type="GO" id="GO:0005829">
    <property type="term" value="C:cytosol"/>
    <property type="evidence" value="ECO:0007669"/>
    <property type="project" value="TreeGrafter"/>
</dbReference>
<proteinExistence type="inferred from homology"/>
<dbReference type="InterPro" id="IPR000253">
    <property type="entry name" value="FHA_dom"/>
</dbReference>
<evidence type="ECO:0000256" key="7">
    <source>
        <dbReference type="RuleBase" id="RU363014"/>
    </source>
</evidence>
<comment type="similarity">
    <text evidence="2">Belongs to the PpiC/parvulin rotamase family.</text>
</comment>
<dbReference type="Pfam" id="PF00498">
    <property type="entry name" value="FHA"/>
    <property type="match status" value="1"/>
</dbReference>
<sequence>MPTFHPPDWVSQPCRVATLEVQDEDGSVSTQPVDKQAYYLFGRDASVCDVPLSHASASRQHAALCHHTDGRVFLIDLGSSHGTFLDGSQLPPNKPVVLKNGSAIKFGQAPAKFVMRDVESAGEKRRSDAAPDSTTNAKRSSSGGLVRGGGSSVRAAHLLVKHAGSRRPSSWKEKVITRSEEEALAMIQAFREQLVAGEPDAAELAGRFAELAGQESHCSSARRGGDLGEFGPGQMQPAFESAAFALEVGQLSGPVFSDSGVHLILRTA</sequence>
<dbReference type="PROSITE" id="PS01096">
    <property type="entry name" value="PPIC_PPIASE_1"/>
    <property type="match status" value="1"/>
</dbReference>
<dbReference type="SUPFAM" id="SSF49879">
    <property type="entry name" value="SMAD/FHA domain"/>
    <property type="match status" value="1"/>
</dbReference>
<dbReference type="GO" id="GO:0005634">
    <property type="term" value="C:nucleus"/>
    <property type="evidence" value="ECO:0007669"/>
    <property type="project" value="TreeGrafter"/>
</dbReference>
<comment type="catalytic activity">
    <reaction evidence="1 7">
        <text>[protein]-peptidylproline (omega=180) = [protein]-peptidylproline (omega=0)</text>
        <dbReference type="Rhea" id="RHEA:16237"/>
        <dbReference type="Rhea" id="RHEA-COMP:10747"/>
        <dbReference type="Rhea" id="RHEA-COMP:10748"/>
        <dbReference type="ChEBI" id="CHEBI:83833"/>
        <dbReference type="ChEBI" id="CHEBI:83834"/>
        <dbReference type="EC" id="5.2.1.8"/>
    </reaction>
</comment>
<evidence type="ECO:0000256" key="4">
    <source>
        <dbReference type="ARBA" id="ARBA00023235"/>
    </source>
</evidence>
<dbReference type="GO" id="GO:0003755">
    <property type="term" value="F:peptidyl-prolyl cis-trans isomerase activity"/>
    <property type="evidence" value="ECO:0007669"/>
    <property type="project" value="UniProtKB-UniRule"/>
</dbReference>
<dbReference type="SMART" id="SM00240">
    <property type="entry name" value="FHA"/>
    <property type="match status" value="1"/>
</dbReference>
<reference evidence="11 12" key="1">
    <citation type="submission" date="2016-10" db="EMBL/GenBank/DDBJ databases">
        <authorList>
            <person name="Cai Z."/>
        </authorList>
    </citation>
    <scope>NUCLEOTIDE SEQUENCE [LARGE SCALE GENOMIC DNA]</scope>
</reference>
<dbReference type="InterPro" id="IPR046357">
    <property type="entry name" value="PPIase_dom_sf"/>
</dbReference>
<feature type="domain" description="FHA" evidence="9">
    <location>
        <begin position="39"/>
        <end position="90"/>
    </location>
</feature>
<dbReference type="SUPFAM" id="SSF54534">
    <property type="entry name" value="FKBP-like"/>
    <property type="match status" value="1"/>
</dbReference>
<name>A0A383WF44_TETOB</name>
<dbReference type="PROSITE" id="PS50198">
    <property type="entry name" value="PPIC_PPIASE_2"/>
    <property type="match status" value="1"/>
</dbReference>
<gene>
    <name evidence="11" type="ORF">BQ4739_LOCUS16197</name>
</gene>
<evidence type="ECO:0000256" key="3">
    <source>
        <dbReference type="ARBA" id="ARBA00023110"/>
    </source>
</evidence>
<dbReference type="Pfam" id="PF00639">
    <property type="entry name" value="Rotamase"/>
    <property type="match status" value="1"/>
</dbReference>
<keyword evidence="3 6" id="KW-0697">Rotamase</keyword>
<evidence type="ECO:0000256" key="1">
    <source>
        <dbReference type="ARBA" id="ARBA00000971"/>
    </source>
</evidence>
<dbReference type="InterPro" id="IPR000297">
    <property type="entry name" value="PPIase_PpiC"/>
</dbReference>
<evidence type="ECO:0000313" key="11">
    <source>
        <dbReference type="EMBL" id="SZX75853.1"/>
    </source>
</evidence>
<evidence type="ECO:0000256" key="2">
    <source>
        <dbReference type="ARBA" id="ARBA00007656"/>
    </source>
</evidence>
<evidence type="ECO:0000256" key="8">
    <source>
        <dbReference type="SAM" id="MobiDB-lite"/>
    </source>
</evidence>
<dbReference type="PROSITE" id="PS50006">
    <property type="entry name" value="FHA_DOMAIN"/>
    <property type="match status" value="1"/>
</dbReference>
<evidence type="ECO:0000313" key="12">
    <source>
        <dbReference type="Proteomes" id="UP000256970"/>
    </source>
</evidence>
<evidence type="ECO:0000259" key="9">
    <source>
        <dbReference type="PROSITE" id="PS50006"/>
    </source>
</evidence>
<dbReference type="EMBL" id="FNXT01001243">
    <property type="protein sequence ID" value="SZX75853.1"/>
    <property type="molecule type" value="Genomic_DNA"/>
</dbReference>
<dbReference type="FunFam" id="2.60.200.20:FF:000019">
    <property type="entry name" value="Nuclear inhibitor of protein phosphatase"/>
    <property type="match status" value="1"/>
</dbReference>
<comment type="function">
    <text evidence="5">Prolyl cis/trans isomerase with specificity for phospho-Ser-Pro bonds.</text>
</comment>
<feature type="domain" description="PpiC" evidence="10">
    <location>
        <begin position="150"/>
        <end position="268"/>
    </location>
</feature>
<dbReference type="STRING" id="3088.A0A383WF44"/>
<keyword evidence="12" id="KW-1185">Reference proteome</keyword>
<evidence type="ECO:0000259" key="10">
    <source>
        <dbReference type="PROSITE" id="PS50198"/>
    </source>
</evidence>
<protein>
    <recommendedName>
        <fullName evidence="7">Peptidyl-prolyl cis-trans isomerase</fullName>
        <ecNumber evidence="7">5.2.1.8</ecNumber>
    </recommendedName>
</protein>
<dbReference type="InterPro" id="IPR051370">
    <property type="entry name" value="PPIase_Pin1"/>
</dbReference>
<dbReference type="InterPro" id="IPR023058">
    <property type="entry name" value="PPIase_PpiC_CS"/>
</dbReference>
<dbReference type="Gene3D" id="2.60.200.20">
    <property type="match status" value="1"/>
</dbReference>
<feature type="region of interest" description="Disordered" evidence="8">
    <location>
        <begin position="118"/>
        <end position="150"/>
    </location>
</feature>
<dbReference type="PANTHER" id="PTHR10657:SF4">
    <property type="entry name" value="PEPTIDYL-PROLYL CIS-TRANS ISOMERASE-RELATED"/>
    <property type="match status" value="1"/>
</dbReference>
<dbReference type="InterPro" id="IPR008984">
    <property type="entry name" value="SMAD_FHA_dom_sf"/>
</dbReference>
<dbReference type="EC" id="5.2.1.8" evidence="7"/>
<evidence type="ECO:0000256" key="6">
    <source>
        <dbReference type="PROSITE-ProRule" id="PRU00278"/>
    </source>
</evidence>
<organism evidence="11 12">
    <name type="scientific">Tetradesmus obliquus</name>
    <name type="common">Green alga</name>
    <name type="synonym">Acutodesmus obliquus</name>
    <dbReference type="NCBI Taxonomy" id="3088"/>
    <lineage>
        <taxon>Eukaryota</taxon>
        <taxon>Viridiplantae</taxon>
        <taxon>Chlorophyta</taxon>
        <taxon>core chlorophytes</taxon>
        <taxon>Chlorophyceae</taxon>
        <taxon>CS clade</taxon>
        <taxon>Sphaeropleales</taxon>
        <taxon>Scenedesmaceae</taxon>
        <taxon>Tetradesmus</taxon>
    </lineage>
</organism>
<evidence type="ECO:0000256" key="5">
    <source>
        <dbReference type="ARBA" id="ARBA00054757"/>
    </source>
</evidence>
<dbReference type="Proteomes" id="UP000256970">
    <property type="component" value="Unassembled WGS sequence"/>
</dbReference>
<dbReference type="AlphaFoldDB" id="A0A383WF44"/>
<dbReference type="PANTHER" id="PTHR10657">
    <property type="entry name" value="PEPTIDYL-PROLYL CIS-TRANS ISOMERASE"/>
    <property type="match status" value="1"/>
</dbReference>
<dbReference type="FunFam" id="3.10.50.40:FF:000010">
    <property type="entry name" value="Peptidyl-prolyl cis-trans isomerase Pin1"/>
    <property type="match status" value="1"/>
</dbReference>
<accession>A0A383WF44</accession>
<feature type="compositionally biased region" description="Basic and acidic residues" evidence="8">
    <location>
        <begin position="118"/>
        <end position="129"/>
    </location>
</feature>
<keyword evidence="4 6" id="KW-0413">Isomerase</keyword>